<dbReference type="Gene3D" id="2.120.10.30">
    <property type="entry name" value="TolB, C-terminal domain"/>
    <property type="match status" value="1"/>
</dbReference>
<feature type="non-terminal residue" evidence="3">
    <location>
        <position position="387"/>
    </location>
</feature>
<accession>A0A382MAD9</accession>
<evidence type="ECO:0000313" key="3">
    <source>
        <dbReference type="EMBL" id="SVC45025.1"/>
    </source>
</evidence>
<proteinExistence type="predicted"/>
<dbReference type="InterPro" id="IPR011659">
    <property type="entry name" value="WD40"/>
</dbReference>
<sequence>RVFEEKQLDPGNPEVPDSINQSSERVEAAFSADGAMMVLTRWSKDFEKTEPVETGADLYLSTWNGRIWSRPAPMTNLNTDGNERGAALSRDGNYLYFSSDRDGGAGGYDIYIAQFDGSTWTAVERLGDAINSSRDETGPASSTDDSKLYFSSNRKAGNKAQDIFVARRVEAKPKAEDENATKPQEAEPELAPMPIFVKAEPVNILNSSADDIETSLTGRGAHVFIASDRDRGDTAGFRLYLSRVIKGEMQTPQMVDVYIKQGDATDPAVRMEGFDLLFSANGDLATDDNGTVTAAAPKYRLYQTTTREVIGYTDLSDWALFKALMNKIIWWILLAIAALIALLYLLEKWRDITNLYHRCLAGSAMIHLLLLLLLSYWLISQALDGGD</sequence>
<name>A0A382MAD9_9ZZZZ</name>
<protein>
    <submittedName>
        <fullName evidence="3">Uncharacterized protein</fullName>
    </submittedName>
</protein>
<dbReference type="SUPFAM" id="SSF82171">
    <property type="entry name" value="DPP6 N-terminal domain-like"/>
    <property type="match status" value="1"/>
</dbReference>
<dbReference type="EMBL" id="UINC01091898">
    <property type="protein sequence ID" value="SVC45025.1"/>
    <property type="molecule type" value="Genomic_DNA"/>
</dbReference>
<keyword evidence="2" id="KW-1133">Transmembrane helix</keyword>
<dbReference type="InterPro" id="IPR011042">
    <property type="entry name" value="6-blade_b-propeller_TolB-like"/>
</dbReference>
<dbReference type="Pfam" id="PF07676">
    <property type="entry name" value="PD40"/>
    <property type="match status" value="2"/>
</dbReference>
<feature type="region of interest" description="Disordered" evidence="1">
    <location>
        <begin position="1"/>
        <end position="22"/>
    </location>
</feature>
<feature type="non-terminal residue" evidence="3">
    <location>
        <position position="1"/>
    </location>
</feature>
<organism evidence="3">
    <name type="scientific">marine metagenome</name>
    <dbReference type="NCBI Taxonomy" id="408172"/>
    <lineage>
        <taxon>unclassified sequences</taxon>
        <taxon>metagenomes</taxon>
        <taxon>ecological metagenomes</taxon>
    </lineage>
</organism>
<dbReference type="AlphaFoldDB" id="A0A382MAD9"/>
<feature type="transmembrane region" description="Helical" evidence="2">
    <location>
        <begin position="358"/>
        <end position="379"/>
    </location>
</feature>
<gene>
    <name evidence="3" type="ORF">METZ01_LOCUS297879</name>
</gene>
<keyword evidence="2" id="KW-0472">Membrane</keyword>
<keyword evidence="2" id="KW-0812">Transmembrane</keyword>
<evidence type="ECO:0000256" key="1">
    <source>
        <dbReference type="SAM" id="MobiDB-lite"/>
    </source>
</evidence>
<evidence type="ECO:0000256" key="2">
    <source>
        <dbReference type="SAM" id="Phobius"/>
    </source>
</evidence>
<reference evidence="3" key="1">
    <citation type="submission" date="2018-05" db="EMBL/GenBank/DDBJ databases">
        <authorList>
            <person name="Lanie J.A."/>
            <person name="Ng W.-L."/>
            <person name="Kazmierczak K.M."/>
            <person name="Andrzejewski T.M."/>
            <person name="Davidsen T.M."/>
            <person name="Wayne K.J."/>
            <person name="Tettelin H."/>
            <person name="Glass J.I."/>
            <person name="Rusch D."/>
            <person name="Podicherti R."/>
            <person name="Tsui H.-C.T."/>
            <person name="Winkler M.E."/>
        </authorList>
    </citation>
    <scope>NUCLEOTIDE SEQUENCE</scope>
</reference>
<feature type="transmembrane region" description="Helical" evidence="2">
    <location>
        <begin position="328"/>
        <end position="346"/>
    </location>
</feature>